<dbReference type="Pfam" id="PF12459">
    <property type="entry name" value="DltX"/>
    <property type="match status" value="1"/>
</dbReference>
<reference evidence="2 3" key="1">
    <citation type="submission" date="2016-09" db="EMBL/GenBank/DDBJ databases">
        <authorList>
            <person name="Capua I."/>
            <person name="De Benedictis P."/>
            <person name="Joannis T."/>
            <person name="Lombin L.H."/>
            <person name="Cattoli G."/>
        </authorList>
    </citation>
    <scope>NUCLEOTIDE SEQUENCE [LARGE SCALE GENOMIC DNA]</scope>
    <source>
        <strain evidence="2 3">LMG 25899</strain>
    </source>
</reference>
<dbReference type="RefSeq" id="WP_069698567.1">
    <property type="nucleotide sequence ID" value="NZ_JAGGMA010000031.1"/>
</dbReference>
<evidence type="ECO:0000313" key="2">
    <source>
        <dbReference type="EMBL" id="OEH82491.1"/>
    </source>
</evidence>
<dbReference type="InterPro" id="IPR021008">
    <property type="entry name" value="DltX"/>
</dbReference>
<comment type="caution">
    <text evidence="2">The sequence shown here is derived from an EMBL/GenBank/DDBJ whole genome shotgun (WGS) entry which is preliminary data.</text>
</comment>
<keyword evidence="1" id="KW-1133">Transmembrane helix</keyword>
<dbReference type="EMBL" id="MIEK01000022">
    <property type="protein sequence ID" value="OEH82491.1"/>
    <property type="molecule type" value="Genomic_DNA"/>
</dbReference>
<accession>A0A1E5KXA2</accession>
<sequence>MKNFLNQPNVRYWGIFVGRTLLYFAIIVALIYLYHYKNIDGGTFIYNEF</sequence>
<organism evidence="2 3">
    <name type="scientific">Enterococcus rivorum</name>
    <dbReference type="NCBI Taxonomy" id="762845"/>
    <lineage>
        <taxon>Bacteria</taxon>
        <taxon>Bacillati</taxon>
        <taxon>Bacillota</taxon>
        <taxon>Bacilli</taxon>
        <taxon>Lactobacillales</taxon>
        <taxon>Enterococcaceae</taxon>
        <taxon>Enterococcus</taxon>
    </lineage>
</organism>
<gene>
    <name evidence="2" type="ORF">BCR26_13465</name>
</gene>
<keyword evidence="1" id="KW-0812">Transmembrane</keyword>
<proteinExistence type="predicted"/>
<dbReference type="STRING" id="762845.BCR26_13465"/>
<protein>
    <submittedName>
        <fullName evidence="2">D-alanyl-lipoteichoic acid biosynthesis protein</fullName>
    </submittedName>
</protein>
<feature type="transmembrane region" description="Helical" evidence="1">
    <location>
        <begin position="12"/>
        <end position="34"/>
    </location>
</feature>
<evidence type="ECO:0000313" key="3">
    <source>
        <dbReference type="Proteomes" id="UP000095256"/>
    </source>
</evidence>
<dbReference type="AlphaFoldDB" id="A0A1E5KXA2"/>
<dbReference type="Proteomes" id="UP000095256">
    <property type="component" value="Unassembled WGS sequence"/>
</dbReference>
<keyword evidence="3" id="KW-1185">Reference proteome</keyword>
<keyword evidence="1" id="KW-0472">Membrane</keyword>
<evidence type="ECO:0000256" key="1">
    <source>
        <dbReference type="SAM" id="Phobius"/>
    </source>
</evidence>
<name>A0A1E5KXA2_9ENTE</name>
<dbReference type="OrthoDB" id="2243021at2"/>